<dbReference type="GO" id="GO:1990234">
    <property type="term" value="C:transferase complex"/>
    <property type="evidence" value="ECO:0007669"/>
    <property type="project" value="UniProtKB-ARBA"/>
</dbReference>
<dbReference type="InterPro" id="IPR056884">
    <property type="entry name" value="NPHP3-like_N"/>
</dbReference>
<dbReference type="InterPro" id="IPR020472">
    <property type="entry name" value="WD40_PAC1"/>
</dbReference>
<feature type="repeat" description="WD" evidence="3">
    <location>
        <begin position="681"/>
        <end position="722"/>
    </location>
</feature>
<dbReference type="OrthoDB" id="538223at2759"/>
<dbReference type="AlphaFoldDB" id="A0A0D0CFU3"/>
<feature type="repeat" description="WD" evidence="3">
    <location>
        <begin position="974"/>
        <end position="1005"/>
    </location>
</feature>
<gene>
    <name evidence="5" type="ORF">GYMLUDRAFT_131686</name>
</gene>
<dbReference type="CDD" id="cd00200">
    <property type="entry name" value="WD40"/>
    <property type="match status" value="2"/>
</dbReference>
<dbReference type="PROSITE" id="PS50294">
    <property type="entry name" value="WD_REPEATS_REGION"/>
    <property type="match status" value="10"/>
</dbReference>
<dbReference type="PROSITE" id="PS00678">
    <property type="entry name" value="WD_REPEATS_1"/>
    <property type="match status" value="9"/>
</dbReference>
<dbReference type="PANTHER" id="PTHR22847">
    <property type="entry name" value="WD40 REPEAT PROTEIN"/>
    <property type="match status" value="1"/>
</dbReference>
<name>A0A0D0CFU3_9AGAR</name>
<dbReference type="InterPro" id="IPR001680">
    <property type="entry name" value="WD40_rpt"/>
</dbReference>
<feature type="repeat" description="WD" evidence="3">
    <location>
        <begin position="1015"/>
        <end position="1056"/>
    </location>
</feature>
<evidence type="ECO:0000313" key="6">
    <source>
        <dbReference type="Proteomes" id="UP000053593"/>
    </source>
</evidence>
<dbReference type="PROSITE" id="PS50082">
    <property type="entry name" value="WD_REPEATS_2"/>
    <property type="match status" value="12"/>
</dbReference>
<evidence type="ECO:0000313" key="5">
    <source>
        <dbReference type="EMBL" id="KIK53828.1"/>
    </source>
</evidence>
<dbReference type="Proteomes" id="UP000053593">
    <property type="component" value="Unassembled WGS sequence"/>
</dbReference>
<feature type="domain" description="Nephrocystin 3-like N-terminal" evidence="4">
    <location>
        <begin position="31"/>
        <end position="195"/>
    </location>
</feature>
<feature type="repeat" description="WD" evidence="3">
    <location>
        <begin position="764"/>
        <end position="805"/>
    </location>
</feature>
<evidence type="ECO:0000256" key="3">
    <source>
        <dbReference type="PROSITE-ProRule" id="PRU00221"/>
    </source>
</evidence>
<accession>A0A0D0CFU3</accession>
<feature type="repeat" description="WD" evidence="3">
    <location>
        <begin position="1057"/>
        <end position="1098"/>
    </location>
</feature>
<keyword evidence="6" id="KW-1185">Reference proteome</keyword>
<proteinExistence type="predicted"/>
<feature type="non-terminal residue" evidence="5">
    <location>
        <position position="1"/>
    </location>
</feature>
<feature type="repeat" description="WD" evidence="3">
    <location>
        <begin position="604"/>
        <end position="638"/>
    </location>
</feature>
<dbReference type="Gene3D" id="2.130.10.10">
    <property type="entry name" value="YVTN repeat-like/Quinoprotein amine dehydrogenase"/>
    <property type="match status" value="5"/>
</dbReference>
<sequence>ISHAAWYAADAGPGISRRGCTPDTRVDVIQRVRDWVMDTSDDCPPVFWLTGMAGTGKSTIAYSICEYFDTTDGEHHLGASFFCSRQTEKLRVRQYIVPTIVQQLADYSITFADALYGVKSNIPHIVEKQIAELLVKPWQKSSSKQFAERLPVLVVMDALDEIEDGQGSRLIEALITSLNHAGPGMHGLKFFITSRPDPSIVSTCRQLKVEASFRLEDIEATTAINDIRRFLHVELSVFNGTEEENLDMIARQSKGVFIYASTAVRYILPKGQTLSLKQKRARLIAITGESPAPDHLGTAELLIDTLYKQIVIEALGDRGTDTFELRRQVLDTVAVSQQPISVTTISQLLSADEEDDDPEAVENAIGALHAVASISSKDGCVYVYHKTFLDFLLDSRRAGEQLVCYASSQHALIAKHCFALMKSTLHFNMCKLTSSFFLDSEVSDLQLTVAEKFNEVVQYCYIFWADHLLKVEEGPEMVLLINLLHEFGKERALFWIEAMNLLQTGRKSYEAIKKVHSWVSKDGTGLKALLVAVTAIERVAQTFTESPARLSTPHLYISSLAMEFATGNVPDEWRKQFSKLPDVQCEGVSNHGGGMNSISVGSVVNAVTFFADHSRIVAGSDDNTISIWDAHTGVKLQTLEGHTDSVSSVSILYDGSRIVSGSHDTTVRVWDANTGMTLHTLTGHADLVCSAAFSNKGSHIVSGADDQTICLWDASTGANLWTLEDGKGNVRAVAFSKDDSRIVSGSSVTVCVWDASTGENLQILEGHEDSVYSVAFSSDGSRIVSGSLDETVRIWDASTGDTLHILDNFLECVMSVAFSHDDSRVVSGSMNNSVWIWDAKTGEGLQEFVGHTNWVCSVAFSSDDSRVISGSSDQTVRIWDATYPTVIEEPLEGHITGVRSVAFSDNDSLIASGSEDGDIYIWDAETGVTMRLLEGHRRDVLSLSFCDSDSQIISGAQDETMQVWDANTNYVLTLESDASQIECVALSHDGSFIASGSKEGTIQMYGQTKAASKMLKGHTRGVKCVAFSNDGSRIVSASYDNTLAVWDVETGMKLLTLEGHKSNILSLAFSNDGSRIISGSSDNTVRIWDANGGVQILEGHTDWVFCVSFSNDGSRIASGSNDNTIRIWDA</sequence>
<dbReference type="GO" id="GO:0005634">
    <property type="term" value="C:nucleus"/>
    <property type="evidence" value="ECO:0007669"/>
    <property type="project" value="TreeGrafter"/>
</dbReference>
<dbReference type="PANTHER" id="PTHR22847:SF637">
    <property type="entry name" value="WD REPEAT DOMAIN 5B"/>
    <property type="match status" value="1"/>
</dbReference>
<organism evidence="5 6">
    <name type="scientific">Collybiopsis luxurians FD-317 M1</name>
    <dbReference type="NCBI Taxonomy" id="944289"/>
    <lineage>
        <taxon>Eukaryota</taxon>
        <taxon>Fungi</taxon>
        <taxon>Dikarya</taxon>
        <taxon>Basidiomycota</taxon>
        <taxon>Agaricomycotina</taxon>
        <taxon>Agaricomycetes</taxon>
        <taxon>Agaricomycetidae</taxon>
        <taxon>Agaricales</taxon>
        <taxon>Marasmiineae</taxon>
        <taxon>Omphalotaceae</taxon>
        <taxon>Collybiopsis</taxon>
        <taxon>Collybiopsis luxurians</taxon>
    </lineage>
</organism>
<feature type="repeat" description="WD" evidence="3">
    <location>
        <begin position="933"/>
        <end position="974"/>
    </location>
</feature>
<keyword evidence="2" id="KW-0677">Repeat</keyword>
<dbReference type="HOGENOM" id="CLU_000288_6_16_1"/>
<dbReference type="SMART" id="SM00320">
    <property type="entry name" value="WD40"/>
    <property type="match status" value="13"/>
</dbReference>
<reference evidence="5 6" key="1">
    <citation type="submission" date="2014-04" db="EMBL/GenBank/DDBJ databases">
        <title>Evolutionary Origins and Diversification of the Mycorrhizal Mutualists.</title>
        <authorList>
            <consortium name="DOE Joint Genome Institute"/>
            <consortium name="Mycorrhizal Genomics Consortium"/>
            <person name="Kohler A."/>
            <person name="Kuo A."/>
            <person name="Nagy L.G."/>
            <person name="Floudas D."/>
            <person name="Copeland A."/>
            <person name="Barry K.W."/>
            <person name="Cichocki N."/>
            <person name="Veneault-Fourrey C."/>
            <person name="LaButti K."/>
            <person name="Lindquist E.A."/>
            <person name="Lipzen A."/>
            <person name="Lundell T."/>
            <person name="Morin E."/>
            <person name="Murat C."/>
            <person name="Riley R."/>
            <person name="Ohm R."/>
            <person name="Sun H."/>
            <person name="Tunlid A."/>
            <person name="Henrissat B."/>
            <person name="Grigoriev I.V."/>
            <person name="Hibbett D.S."/>
            <person name="Martin F."/>
        </authorList>
    </citation>
    <scope>NUCLEOTIDE SEQUENCE [LARGE SCALE GENOMIC DNA]</scope>
    <source>
        <strain evidence="5 6">FD-317 M1</strain>
    </source>
</reference>
<dbReference type="InterPro" id="IPR027417">
    <property type="entry name" value="P-loop_NTPase"/>
</dbReference>
<feature type="repeat" description="WD" evidence="3">
    <location>
        <begin position="813"/>
        <end position="847"/>
    </location>
</feature>
<feature type="repeat" description="WD" evidence="3">
    <location>
        <begin position="639"/>
        <end position="680"/>
    </location>
</feature>
<evidence type="ECO:0000256" key="2">
    <source>
        <dbReference type="ARBA" id="ARBA00022737"/>
    </source>
</evidence>
<dbReference type="PRINTS" id="PR00320">
    <property type="entry name" value="GPROTEINBRPT"/>
</dbReference>
<feature type="non-terminal residue" evidence="5">
    <location>
        <position position="1130"/>
    </location>
</feature>
<dbReference type="SUPFAM" id="SSF52540">
    <property type="entry name" value="P-loop containing nucleoside triphosphate hydrolases"/>
    <property type="match status" value="1"/>
</dbReference>
<keyword evidence="1 3" id="KW-0853">WD repeat</keyword>
<dbReference type="Pfam" id="PF00400">
    <property type="entry name" value="WD40"/>
    <property type="match status" value="13"/>
</dbReference>
<feature type="repeat" description="WD" evidence="3">
    <location>
        <begin position="848"/>
        <end position="889"/>
    </location>
</feature>
<protein>
    <recommendedName>
        <fullName evidence="4">Nephrocystin 3-like N-terminal domain-containing protein</fullName>
    </recommendedName>
</protein>
<feature type="repeat" description="WD" evidence="3">
    <location>
        <begin position="1097"/>
        <end position="1130"/>
    </location>
</feature>
<dbReference type="EMBL" id="KN834823">
    <property type="protein sequence ID" value="KIK53828.1"/>
    <property type="molecule type" value="Genomic_DNA"/>
</dbReference>
<dbReference type="InterPro" id="IPR036322">
    <property type="entry name" value="WD40_repeat_dom_sf"/>
</dbReference>
<feature type="repeat" description="WD" evidence="3">
    <location>
        <begin position="891"/>
        <end position="932"/>
    </location>
</feature>
<dbReference type="Gene3D" id="3.40.50.300">
    <property type="entry name" value="P-loop containing nucleotide triphosphate hydrolases"/>
    <property type="match status" value="1"/>
</dbReference>
<evidence type="ECO:0000259" key="4">
    <source>
        <dbReference type="Pfam" id="PF24883"/>
    </source>
</evidence>
<dbReference type="InterPro" id="IPR019775">
    <property type="entry name" value="WD40_repeat_CS"/>
</dbReference>
<evidence type="ECO:0000256" key="1">
    <source>
        <dbReference type="ARBA" id="ARBA00022574"/>
    </source>
</evidence>
<dbReference type="Pfam" id="PF24883">
    <property type="entry name" value="NPHP3_N"/>
    <property type="match status" value="1"/>
</dbReference>
<dbReference type="SUPFAM" id="SSF50978">
    <property type="entry name" value="WD40 repeat-like"/>
    <property type="match status" value="2"/>
</dbReference>
<dbReference type="InterPro" id="IPR015943">
    <property type="entry name" value="WD40/YVTN_repeat-like_dom_sf"/>
</dbReference>